<gene>
    <name evidence="3" type="ORF">RLT85_13545</name>
</gene>
<comment type="caution">
    <text evidence="3">The sequence shown here is derived from an EMBL/GenBank/DDBJ whole genome shotgun (WGS) entry which is preliminary data.</text>
</comment>
<evidence type="ECO:0000313" key="4">
    <source>
        <dbReference type="Proteomes" id="UP001182991"/>
    </source>
</evidence>
<proteinExistence type="predicted"/>
<dbReference type="InterPro" id="IPR024311">
    <property type="entry name" value="Lipocalin-like"/>
</dbReference>
<feature type="chain" id="PRO_5047415160" description="Lipocalin-like domain-containing protein" evidence="1">
    <location>
        <begin position="23"/>
        <end position="131"/>
    </location>
</feature>
<dbReference type="EMBL" id="JAVRBG010000016">
    <property type="protein sequence ID" value="MDT0295655.1"/>
    <property type="molecule type" value="Genomic_DNA"/>
</dbReference>
<name>A0ABU2KLQ4_9FLAO</name>
<dbReference type="Proteomes" id="UP001182991">
    <property type="component" value="Unassembled WGS sequence"/>
</dbReference>
<protein>
    <recommendedName>
        <fullName evidence="2">Lipocalin-like domain-containing protein</fullName>
    </recommendedName>
</protein>
<feature type="domain" description="Lipocalin-like" evidence="2">
    <location>
        <begin position="21"/>
        <end position="95"/>
    </location>
</feature>
<dbReference type="Pfam" id="PF13648">
    <property type="entry name" value="Lipocalin_4"/>
    <property type="match status" value="1"/>
</dbReference>
<accession>A0ABU2KLQ4</accession>
<evidence type="ECO:0000313" key="3">
    <source>
        <dbReference type="EMBL" id="MDT0295655.1"/>
    </source>
</evidence>
<evidence type="ECO:0000256" key="1">
    <source>
        <dbReference type="SAM" id="SignalP"/>
    </source>
</evidence>
<reference evidence="4" key="1">
    <citation type="submission" date="2023-07" db="EMBL/GenBank/DDBJ databases">
        <title>Isolating and identifying novel microbial strains from the Mariana Trench.</title>
        <authorList>
            <person name="Fu H."/>
        </authorList>
    </citation>
    <scope>NUCLEOTIDE SEQUENCE [LARGE SCALE GENOMIC DNA]</scope>
    <source>
        <strain evidence="4">T-y2</strain>
    </source>
</reference>
<organism evidence="3 4">
    <name type="scientific">Mesonia ostreae</name>
    <dbReference type="NCBI Taxonomy" id="861110"/>
    <lineage>
        <taxon>Bacteria</taxon>
        <taxon>Pseudomonadati</taxon>
        <taxon>Bacteroidota</taxon>
        <taxon>Flavobacteriia</taxon>
        <taxon>Flavobacteriales</taxon>
        <taxon>Flavobacteriaceae</taxon>
        <taxon>Mesonia</taxon>
    </lineage>
</organism>
<feature type="signal peptide" evidence="1">
    <location>
        <begin position="1"/>
        <end position="22"/>
    </location>
</feature>
<evidence type="ECO:0000259" key="2">
    <source>
        <dbReference type="Pfam" id="PF13648"/>
    </source>
</evidence>
<dbReference type="RefSeq" id="WP_311402584.1">
    <property type="nucleotide sequence ID" value="NZ_JAVRBG010000016.1"/>
</dbReference>
<sequence>MKTKLLLLVVSICLFSCSPNIVNTWNIDTYEVVNDKGQNTSAQNIGSIEFKRNGKGTKNISYSVFQNDFMDESNFKYQLSEGYIVIKNEDKNAKDKSALNKTWIIVSDKKKSQVWKSTDGGKSVQTLKLSR</sequence>
<keyword evidence="4" id="KW-1185">Reference proteome</keyword>
<keyword evidence="1" id="KW-0732">Signal</keyword>